<evidence type="ECO:0000256" key="1">
    <source>
        <dbReference type="SAM" id="MobiDB-lite"/>
    </source>
</evidence>
<protein>
    <submittedName>
        <fullName evidence="3">Uncharacterized protein</fullName>
    </submittedName>
</protein>
<dbReference type="InterPro" id="IPR004158">
    <property type="entry name" value="DUF247_pln"/>
</dbReference>
<feature type="region of interest" description="Disordered" evidence="1">
    <location>
        <begin position="1"/>
        <end position="33"/>
    </location>
</feature>
<dbReference type="PANTHER" id="PTHR31170">
    <property type="entry name" value="BNAC04G53230D PROTEIN"/>
    <property type="match status" value="1"/>
</dbReference>
<evidence type="ECO:0000313" key="4">
    <source>
        <dbReference type="Proteomes" id="UP001187192"/>
    </source>
</evidence>
<keyword evidence="2" id="KW-1133">Transmembrane helix</keyword>
<feature type="transmembrane region" description="Helical" evidence="2">
    <location>
        <begin position="495"/>
        <end position="518"/>
    </location>
</feature>
<dbReference type="PANTHER" id="PTHR31170:SF25">
    <property type="entry name" value="BNAA09G04570D PROTEIN"/>
    <property type="match status" value="1"/>
</dbReference>
<evidence type="ECO:0000256" key="2">
    <source>
        <dbReference type="SAM" id="Phobius"/>
    </source>
</evidence>
<organism evidence="3 4">
    <name type="scientific">Ficus carica</name>
    <name type="common">Common fig</name>
    <dbReference type="NCBI Taxonomy" id="3494"/>
    <lineage>
        <taxon>Eukaryota</taxon>
        <taxon>Viridiplantae</taxon>
        <taxon>Streptophyta</taxon>
        <taxon>Embryophyta</taxon>
        <taxon>Tracheophyta</taxon>
        <taxon>Spermatophyta</taxon>
        <taxon>Magnoliopsida</taxon>
        <taxon>eudicotyledons</taxon>
        <taxon>Gunneridae</taxon>
        <taxon>Pentapetalae</taxon>
        <taxon>rosids</taxon>
        <taxon>fabids</taxon>
        <taxon>Rosales</taxon>
        <taxon>Moraceae</taxon>
        <taxon>Ficeae</taxon>
        <taxon>Ficus</taxon>
    </lineage>
</organism>
<reference evidence="3" key="1">
    <citation type="submission" date="2023-07" db="EMBL/GenBank/DDBJ databases">
        <title>draft genome sequence of fig (Ficus carica).</title>
        <authorList>
            <person name="Takahashi T."/>
            <person name="Nishimura K."/>
        </authorList>
    </citation>
    <scope>NUCLEOTIDE SEQUENCE</scope>
</reference>
<dbReference type="Proteomes" id="UP001187192">
    <property type="component" value="Unassembled WGS sequence"/>
</dbReference>
<dbReference type="AlphaFoldDB" id="A0AA87ZN05"/>
<proteinExistence type="predicted"/>
<dbReference type="EMBL" id="BTGU01000009">
    <property type="protein sequence ID" value="GMN39183.1"/>
    <property type="molecule type" value="Genomic_DNA"/>
</dbReference>
<comment type="caution">
    <text evidence="3">The sequence shown here is derived from an EMBL/GenBank/DDBJ whole genome shotgun (WGS) entry which is preliminary data.</text>
</comment>
<evidence type="ECO:0000313" key="3">
    <source>
        <dbReference type="EMBL" id="GMN39183.1"/>
    </source>
</evidence>
<accession>A0AA87ZN05</accession>
<keyword evidence="4" id="KW-1185">Reference proteome</keyword>
<keyword evidence="2" id="KW-0472">Membrane</keyword>
<name>A0AA87ZN05_FICCA</name>
<sequence length="522" mass="59450">MPGECRLDVNEEIPQEKKSASRASASHEDRTKVFTKDDEKLLKELKGSIENGKSDGQEDEDEFCRPKMKKVLNIMLKNENIKKYFTAREFPVGPLQSPDFKLNRELKVELARKFIKNSGKTEDSLLKEIKNNISSLKDCFGKGVKFEHYNSDDKLARLFFLDGCAVLQFIHSYVSGKLKEFKINNIQKAWIQQDLFLFGNQLPFAVLELLIDLVGDKEKEALFPKSSDLPFSFAIVKFVHGSNICAPTVESERAFDYSGLENTFETLKPVHLLDLLRTVSIFGSVNNVEAEDDALNSDDQRNNCLSSCFGFRKPRPPNALQHPQSTLQTIRRIDERSFRNVQELKSSGIKIKPSNSRSLKSVSFSTHCFGVRGHLKLPTLTVNTSTVYKLLNLVAHEMWLDDAKKCRVTSYLDFMDMLIDSEQDAKDLRAAYILRNSLSSDAAVAELFNTIGGSIYFSKNQDDYDYIKNKIEEHYKNNYAIWMAQVLNDHFSNPWTVVALFAAAVALILTLVQTWYAVNPKQ</sequence>
<keyword evidence="2" id="KW-0812">Transmembrane</keyword>
<dbReference type="Pfam" id="PF03140">
    <property type="entry name" value="DUF247"/>
    <property type="match status" value="1"/>
</dbReference>
<gene>
    <name evidence="3" type="ORF">TIFTF001_008421</name>
</gene>